<dbReference type="InterPro" id="IPR057499">
    <property type="entry name" value="Kelch_FKB95"/>
</dbReference>
<dbReference type="PROSITE" id="PS50181">
    <property type="entry name" value="FBOX"/>
    <property type="match status" value="1"/>
</dbReference>
<evidence type="ECO:0000313" key="3">
    <source>
        <dbReference type="EMBL" id="CAF2138779.1"/>
    </source>
</evidence>
<accession>A0A078FI63</accession>
<dbReference type="Proteomes" id="UP001295469">
    <property type="component" value="Chromosome A02"/>
</dbReference>
<dbReference type="Pfam" id="PF25210">
    <property type="entry name" value="Kelch_FKB95"/>
    <property type="match status" value="1"/>
</dbReference>
<gene>
    <name evidence="4" type="primary">BnaA02g13520D</name>
    <name evidence="3" type="ORF">DARMORV10_A02P14670.1</name>
    <name evidence="4" type="ORF">GSBRNA2T00070210001</name>
</gene>
<dbReference type="SUPFAM" id="SSF117281">
    <property type="entry name" value="Kelch motif"/>
    <property type="match status" value="1"/>
</dbReference>
<evidence type="ECO:0000259" key="2">
    <source>
        <dbReference type="PROSITE" id="PS50181"/>
    </source>
</evidence>
<dbReference type="SMART" id="SM00612">
    <property type="entry name" value="Kelch"/>
    <property type="match status" value="2"/>
</dbReference>
<sequence>MSSSSKVLRDQRHRQNKAKQNTTWWNCTNKWKKSSSPPCALSLLPDDILLNCFATVSRSDHASLSLVNKWLRSLLLSPEVYEERSLMGRTENCIFLCLSIPSDPFVRWFAFYPKALNNRLVPIRPHLYHPQEASSVVAYGCGIYIIGGMIGGRPSSRVLFLDCRFHTWSNLPCMGIPRAYAAAGVVDGKIYVFGGCQEPYSDKWGEVFDPTTQTWDVLPKRPKEPYSSVIHESVVREEKTVLALNEKGNGLLYVPSEGIWKKGKSDAYSPRRGWHVIENVMYCCVTGGRILWCQASESELHEPNAIKWREVMGLKDLKDTLCASKLVNYGWGLPEEKLEDLLPGHKLSNSGPNMLLFWDVLAPGKLEIWCAEISLQRRKEKGEIWGKVEWSEVVTSIDPPHPLPEHQHHCKILHALTLNL</sequence>
<proteinExistence type="predicted"/>
<dbReference type="CDD" id="cd22152">
    <property type="entry name" value="F-box_AtAFR-like"/>
    <property type="match status" value="1"/>
</dbReference>
<evidence type="ECO:0000313" key="4">
    <source>
        <dbReference type="EMBL" id="CDY12684.1"/>
    </source>
</evidence>
<reference evidence="4 5" key="1">
    <citation type="journal article" date="2014" name="Science">
        <title>Plant genetics. Early allopolyploid evolution in the post-Neolithic Brassica napus oilseed genome.</title>
        <authorList>
            <person name="Chalhoub B."/>
            <person name="Denoeud F."/>
            <person name="Liu S."/>
            <person name="Parkin I.A."/>
            <person name="Tang H."/>
            <person name="Wang X."/>
            <person name="Chiquet J."/>
            <person name="Belcram H."/>
            <person name="Tong C."/>
            <person name="Samans B."/>
            <person name="Correa M."/>
            <person name="Da Silva C."/>
            <person name="Just J."/>
            <person name="Falentin C."/>
            <person name="Koh C.S."/>
            <person name="Le Clainche I."/>
            <person name="Bernard M."/>
            <person name="Bento P."/>
            <person name="Noel B."/>
            <person name="Labadie K."/>
            <person name="Alberti A."/>
            <person name="Charles M."/>
            <person name="Arnaud D."/>
            <person name="Guo H."/>
            <person name="Daviaud C."/>
            <person name="Alamery S."/>
            <person name="Jabbari K."/>
            <person name="Zhao M."/>
            <person name="Edger P.P."/>
            <person name="Chelaifa H."/>
            <person name="Tack D."/>
            <person name="Lassalle G."/>
            <person name="Mestiri I."/>
            <person name="Schnel N."/>
            <person name="Le Paslier M.C."/>
            <person name="Fan G."/>
            <person name="Renault V."/>
            <person name="Bayer P.E."/>
            <person name="Golicz A.A."/>
            <person name="Manoli S."/>
            <person name="Lee T.H."/>
            <person name="Thi V.H."/>
            <person name="Chalabi S."/>
            <person name="Hu Q."/>
            <person name="Fan C."/>
            <person name="Tollenaere R."/>
            <person name="Lu Y."/>
            <person name="Battail C."/>
            <person name="Shen J."/>
            <person name="Sidebottom C.H."/>
            <person name="Wang X."/>
            <person name="Canaguier A."/>
            <person name="Chauveau A."/>
            <person name="Berard A."/>
            <person name="Deniot G."/>
            <person name="Guan M."/>
            <person name="Liu Z."/>
            <person name="Sun F."/>
            <person name="Lim Y.P."/>
            <person name="Lyons E."/>
            <person name="Town C.D."/>
            <person name="Bancroft I."/>
            <person name="Wang X."/>
            <person name="Meng J."/>
            <person name="Ma J."/>
            <person name="Pires J.C."/>
            <person name="King G.J."/>
            <person name="Brunel D."/>
            <person name="Delourme R."/>
            <person name="Renard M."/>
            <person name="Aury J.M."/>
            <person name="Adams K.L."/>
            <person name="Batley J."/>
            <person name="Snowdon R.J."/>
            <person name="Tost J."/>
            <person name="Edwards D."/>
            <person name="Zhou Y."/>
            <person name="Hua W."/>
            <person name="Sharpe A.G."/>
            <person name="Paterson A.H."/>
            <person name="Guan C."/>
            <person name="Wincker P."/>
        </authorList>
    </citation>
    <scope>NUCLEOTIDE SEQUENCE [LARGE SCALE GENOMIC DNA]</scope>
    <source>
        <strain evidence="5">cv. Darmor-bzh</strain>
    </source>
</reference>
<reference evidence="3" key="3">
    <citation type="submission" date="2021-01" db="EMBL/GenBank/DDBJ databases">
        <authorList>
            <consortium name="Genoscope - CEA"/>
            <person name="William W."/>
        </authorList>
    </citation>
    <scope>NUCLEOTIDE SEQUENCE</scope>
</reference>
<dbReference type="Gene3D" id="2.120.10.80">
    <property type="entry name" value="Kelch-type beta propeller"/>
    <property type="match status" value="1"/>
</dbReference>
<dbReference type="InterPro" id="IPR050354">
    <property type="entry name" value="F-box/kelch-repeat_ARATH"/>
</dbReference>
<keyword evidence="5" id="KW-1185">Reference proteome</keyword>
<dbReference type="PANTHER" id="PTHR24414:SF118">
    <property type="entry name" value="F-BOX DOMAIN-CONTAINING PROTEIN"/>
    <property type="match status" value="1"/>
</dbReference>
<dbReference type="InterPro" id="IPR015915">
    <property type="entry name" value="Kelch-typ_b-propeller"/>
</dbReference>
<evidence type="ECO:0000313" key="5">
    <source>
        <dbReference type="Proteomes" id="UP000028999"/>
    </source>
</evidence>
<dbReference type="Proteomes" id="UP000028999">
    <property type="component" value="Unassembled WGS sequence"/>
</dbReference>
<dbReference type="OMA" id="RTENCIF"/>
<feature type="domain" description="F-box" evidence="2">
    <location>
        <begin position="38"/>
        <end position="84"/>
    </location>
</feature>
<protein>
    <submittedName>
        <fullName evidence="3">(rape) hypothetical protein</fullName>
    </submittedName>
    <submittedName>
        <fullName evidence="4">BnaA02g13520D protein</fullName>
    </submittedName>
</protein>
<reference evidence="4" key="2">
    <citation type="submission" date="2014-06" db="EMBL/GenBank/DDBJ databases">
        <authorList>
            <person name="Genoscope - CEA"/>
        </authorList>
    </citation>
    <scope>NUCLEOTIDE SEQUENCE</scope>
</reference>
<dbReference type="EMBL" id="LK032025">
    <property type="protein sequence ID" value="CDY12684.1"/>
    <property type="molecule type" value="Genomic_DNA"/>
</dbReference>
<dbReference type="AlphaFoldDB" id="A0A078FI63"/>
<dbReference type="InterPro" id="IPR001810">
    <property type="entry name" value="F-box_dom"/>
</dbReference>
<dbReference type="InterPro" id="IPR006652">
    <property type="entry name" value="Kelch_1"/>
</dbReference>
<dbReference type="Pfam" id="PF00646">
    <property type="entry name" value="F-box"/>
    <property type="match status" value="1"/>
</dbReference>
<name>A0A078FI63_BRANA</name>
<feature type="region of interest" description="Disordered" evidence="1">
    <location>
        <begin position="1"/>
        <end position="20"/>
    </location>
</feature>
<organism evidence="4 5">
    <name type="scientific">Brassica napus</name>
    <name type="common">Rape</name>
    <dbReference type="NCBI Taxonomy" id="3708"/>
    <lineage>
        <taxon>Eukaryota</taxon>
        <taxon>Viridiplantae</taxon>
        <taxon>Streptophyta</taxon>
        <taxon>Embryophyta</taxon>
        <taxon>Tracheophyta</taxon>
        <taxon>Spermatophyta</taxon>
        <taxon>Magnoliopsida</taxon>
        <taxon>eudicotyledons</taxon>
        <taxon>Gunneridae</taxon>
        <taxon>Pentapetalae</taxon>
        <taxon>rosids</taxon>
        <taxon>malvids</taxon>
        <taxon>Brassicales</taxon>
        <taxon>Brassicaceae</taxon>
        <taxon>Brassiceae</taxon>
        <taxon>Brassica</taxon>
    </lineage>
</organism>
<dbReference type="InterPro" id="IPR036047">
    <property type="entry name" value="F-box-like_dom_sf"/>
</dbReference>
<evidence type="ECO:0000256" key="1">
    <source>
        <dbReference type="SAM" id="MobiDB-lite"/>
    </source>
</evidence>
<dbReference type="PaxDb" id="3708-A0A078FI63"/>
<dbReference type="SUPFAM" id="SSF81383">
    <property type="entry name" value="F-box domain"/>
    <property type="match status" value="1"/>
</dbReference>
<dbReference type="Gramene" id="CDY12684">
    <property type="protein sequence ID" value="CDY12684"/>
    <property type="gene ID" value="GSBRNA2T00070210001"/>
</dbReference>
<dbReference type="PANTHER" id="PTHR24414">
    <property type="entry name" value="F-BOX/KELCH-REPEAT PROTEIN SKIP4"/>
    <property type="match status" value="1"/>
</dbReference>
<dbReference type="EMBL" id="HG994356">
    <property type="protein sequence ID" value="CAF2138779.1"/>
    <property type="molecule type" value="Genomic_DNA"/>
</dbReference>